<evidence type="ECO:0000313" key="2">
    <source>
        <dbReference type="Proteomes" id="UP000466307"/>
    </source>
</evidence>
<evidence type="ECO:0000313" key="1">
    <source>
        <dbReference type="EMBL" id="NDK90394.1"/>
    </source>
</evidence>
<gene>
    <name evidence="1" type="ORF">GYA93_12515</name>
</gene>
<dbReference type="RefSeq" id="WP_157079391.1">
    <property type="nucleotide sequence ID" value="NZ_JAADZU010000037.1"/>
</dbReference>
<keyword evidence="2" id="KW-1185">Reference proteome</keyword>
<comment type="caution">
    <text evidence="1">The sequence shown here is derived from an EMBL/GenBank/DDBJ whole genome shotgun (WGS) entry which is preliminary data.</text>
</comment>
<sequence length="98" mass="10767">MDAFLGRTVKDVDPSLRAALAAELSEIADRLASIEHDERGVGRNQNQIAKYLHTYREVPVNLAQEMRETNRIHAGVLAELAAIRAALDRLIAVHVAVA</sequence>
<dbReference type="Proteomes" id="UP000466307">
    <property type="component" value="Unassembled WGS sequence"/>
</dbReference>
<name>A0A7K3LQ50_9ACTN</name>
<protein>
    <recommendedName>
        <fullName evidence="3">Plasmid mobilization relaxosome protein MobC</fullName>
    </recommendedName>
</protein>
<reference evidence="1 2" key="1">
    <citation type="submission" date="2020-01" db="EMBL/GenBank/DDBJ databases">
        <title>Investigation of new actinobacteria for the biodesulphurisation of diesel fuel.</title>
        <authorList>
            <person name="Athi Narayanan S.M."/>
        </authorList>
    </citation>
    <scope>NUCLEOTIDE SEQUENCE [LARGE SCALE GENOMIC DNA]</scope>
    <source>
        <strain evidence="1 2">213E</strain>
    </source>
</reference>
<proteinExistence type="predicted"/>
<organism evidence="1 2">
    <name type="scientific">Gordonia desulfuricans</name>
    <dbReference type="NCBI Taxonomy" id="89051"/>
    <lineage>
        <taxon>Bacteria</taxon>
        <taxon>Bacillati</taxon>
        <taxon>Actinomycetota</taxon>
        <taxon>Actinomycetes</taxon>
        <taxon>Mycobacteriales</taxon>
        <taxon>Gordoniaceae</taxon>
        <taxon>Gordonia</taxon>
    </lineage>
</organism>
<dbReference type="EMBL" id="JAADZU010000037">
    <property type="protein sequence ID" value="NDK90394.1"/>
    <property type="molecule type" value="Genomic_DNA"/>
</dbReference>
<dbReference type="AlphaFoldDB" id="A0A7K3LQ50"/>
<accession>A0A7K3LQ50</accession>
<evidence type="ECO:0008006" key="3">
    <source>
        <dbReference type="Google" id="ProtNLM"/>
    </source>
</evidence>